<dbReference type="SMART" id="SM01080">
    <property type="entry name" value="CHASE2"/>
    <property type="match status" value="1"/>
</dbReference>
<dbReference type="EMBL" id="JBHUME010000011">
    <property type="protein sequence ID" value="MFD2614300.1"/>
    <property type="molecule type" value="Genomic_DNA"/>
</dbReference>
<dbReference type="InterPro" id="IPR029787">
    <property type="entry name" value="Nucleotide_cyclase"/>
</dbReference>
<dbReference type="InterPro" id="IPR050697">
    <property type="entry name" value="Adenylyl/Guanylyl_Cyclase_3/4"/>
</dbReference>
<keyword evidence="5" id="KW-1185">Reference proteome</keyword>
<keyword evidence="2" id="KW-1133">Transmembrane helix</keyword>
<protein>
    <submittedName>
        <fullName evidence="4">CHASE2 domain-containing protein</fullName>
    </submittedName>
</protein>
<feature type="domain" description="Guanylate cyclase" evidence="3">
    <location>
        <begin position="419"/>
        <end position="551"/>
    </location>
</feature>
<keyword evidence="2" id="KW-0812">Transmembrane</keyword>
<feature type="transmembrane region" description="Helical" evidence="2">
    <location>
        <begin position="358"/>
        <end position="378"/>
    </location>
</feature>
<dbReference type="InterPro" id="IPR001054">
    <property type="entry name" value="A/G_cyclase"/>
</dbReference>
<dbReference type="CDD" id="cd07302">
    <property type="entry name" value="CHD"/>
    <property type="match status" value="1"/>
</dbReference>
<dbReference type="InterPro" id="IPR007890">
    <property type="entry name" value="CHASE2"/>
</dbReference>
<feature type="transmembrane region" description="Helical" evidence="2">
    <location>
        <begin position="297"/>
        <end position="320"/>
    </location>
</feature>
<evidence type="ECO:0000256" key="1">
    <source>
        <dbReference type="ARBA" id="ARBA00005381"/>
    </source>
</evidence>
<dbReference type="Proteomes" id="UP001597541">
    <property type="component" value="Unassembled WGS sequence"/>
</dbReference>
<sequence length="608" mass="68438">MDPKVKRIALWGNVAVALLCFLLFSKDVLQVLDRALYSFNMQKAASHQPHEDIVVVGIDEESLQELGTFPWSRDVYIPFLEYLNQPEAKPKAIGFDIMFNSPSQDQPENDQALAKALAQYDNVIFPSYGDTDHASSRTSTAQSSRLLQVDKVNHPLPAFYDVTQHAHINALLDSDGMIRRTWLQLQTPDGPLDSMALKAASMYGADVKHYLDYRSSRTAKGEIAIDYDADSYDFTTIPFVSVLNGDIPPDVFKDKIVLVGFTAVGFENDNGITPLEQEMKLVYAHANIVNQLLHGTYITFINPWFTLMLMLLLFSFIIWVTWRLKTIYSMLTLFALAAGLLLIQYLTFSGIRFYMDSISPLAVLFLGYLTNVAVKSFFETKQRHFITKQFGRYLSPDLVKQISSSNIEIQLGGITKELTILFLDIRGFTTLSERLKPEEVVDFLNTMFNLITEKALVNRGTIDKFIGDAAMILYNAPLDVENHEYCAVKTAYDIQRGMEQVRGEIEQRYGVTISVGIGINTGEVVVGNIGSYLRVDYTAIGDNVNIAARIESNTVANQVLVSDSTYERTKDMFEYNCIGERMMKGKTVPVKLYEVLGLKDCQPGNKQL</sequence>
<gene>
    <name evidence="4" type="ORF">ACFSUF_17965</name>
</gene>
<comment type="caution">
    <text evidence="4">The sequence shown here is derived from an EMBL/GenBank/DDBJ whole genome shotgun (WGS) entry which is preliminary data.</text>
</comment>
<evidence type="ECO:0000313" key="5">
    <source>
        <dbReference type="Proteomes" id="UP001597541"/>
    </source>
</evidence>
<dbReference type="PANTHER" id="PTHR43081">
    <property type="entry name" value="ADENYLATE CYCLASE, TERMINAL-DIFFERENTIATION SPECIFIC-RELATED"/>
    <property type="match status" value="1"/>
</dbReference>
<proteinExistence type="inferred from homology"/>
<dbReference type="RefSeq" id="WP_377605008.1">
    <property type="nucleotide sequence ID" value="NZ_JBHUME010000011.1"/>
</dbReference>
<dbReference type="Pfam" id="PF05226">
    <property type="entry name" value="CHASE2"/>
    <property type="match status" value="1"/>
</dbReference>
<feature type="transmembrane region" description="Helical" evidence="2">
    <location>
        <begin position="327"/>
        <end position="346"/>
    </location>
</feature>
<dbReference type="SMART" id="SM00044">
    <property type="entry name" value="CYCc"/>
    <property type="match status" value="1"/>
</dbReference>
<dbReference type="PROSITE" id="PS50125">
    <property type="entry name" value="GUANYLATE_CYCLASE_2"/>
    <property type="match status" value="1"/>
</dbReference>
<evidence type="ECO:0000313" key="4">
    <source>
        <dbReference type="EMBL" id="MFD2614300.1"/>
    </source>
</evidence>
<keyword evidence="2" id="KW-0472">Membrane</keyword>
<name>A0ABW5PIF8_9BACL</name>
<accession>A0ABW5PIF8</accession>
<reference evidence="5" key="1">
    <citation type="journal article" date="2019" name="Int. J. Syst. Evol. Microbiol.">
        <title>The Global Catalogue of Microorganisms (GCM) 10K type strain sequencing project: providing services to taxonomists for standard genome sequencing and annotation.</title>
        <authorList>
            <consortium name="The Broad Institute Genomics Platform"/>
            <consortium name="The Broad Institute Genome Sequencing Center for Infectious Disease"/>
            <person name="Wu L."/>
            <person name="Ma J."/>
        </authorList>
    </citation>
    <scope>NUCLEOTIDE SEQUENCE [LARGE SCALE GENOMIC DNA]</scope>
    <source>
        <strain evidence="5">KCTC 3950</strain>
    </source>
</reference>
<evidence type="ECO:0000256" key="2">
    <source>
        <dbReference type="SAM" id="Phobius"/>
    </source>
</evidence>
<comment type="similarity">
    <text evidence="1">Belongs to the adenylyl cyclase class-3 family.</text>
</comment>
<evidence type="ECO:0000259" key="3">
    <source>
        <dbReference type="PROSITE" id="PS50125"/>
    </source>
</evidence>
<dbReference type="Gene3D" id="3.30.70.1230">
    <property type="entry name" value="Nucleotide cyclase"/>
    <property type="match status" value="1"/>
</dbReference>
<dbReference type="Pfam" id="PF00211">
    <property type="entry name" value="Guanylate_cyc"/>
    <property type="match status" value="1"/>
</dbReference>
<dbReference type="SUPFAM" id="SSF55073">
    <property type="entry name" value="Nucleotide cyclase"/>
    <property type="match status" value="1"/>
</dbReference>
<organism evidence="4 5">
    <name type="scientific">Paenibacillus gansuensis</name>
    <dbReference type="NCBI Taxonomy" id="306542"/>
    <lineage>
        <taxon>Bacteria</taxon>
        <taxon>Bacillati</taxon>
        <taxon>Bacillota</taxon>
        <taxon>Bacilli</taxon>
        <taxon>Bacillales</taxon>
        <taxon>Paenibacillaceae</taxon>
        <taxon>Paenibacillus</taxon>
    </lineage>
</organism>
<dbReference type="PANTHER" id="PTHR43081:SF1">
    <property type="entry name" value="ADENYLATE CYCLASE, TERMINAL-DIFFERENTIATION SPECIFIC"/>
    <property type="match status" value="1"/>
</dbReference>